<dbReference type="RefSeq" id="WP_088593462.1">
    <property type="nucleotide sequence ID" value="NZ_CP022022.1"/>
</dbReference>
<keyword evidence="8" id="KW-1185">Reference proteome</keyword>
<feature type="transmembrane region" description="Helical" evidence="6">
    <location>
        <begin position="283"/>
        <end position="304"/>
    </location>
</feature>
<dbReference type="InterPro" id="IPR048122">
    <property type="entry name" value="WZX-like"/>
</dbReference>
<dbReference type="NCBIfam" id="NF041503">
    <property type="entry name" value="WZX_like"/>
    <property type="match status" value="1"/>
</dbReference>
<evidence type="ECO:0000256" key="1">
    <source>
        <dbReference type="ARBA" id="ARBA00004651"/>
    </source>
</evidence>
<dbReference type="AlphaFoldDB" id="A0A1Z4BM02"/>
<feature type="transmembrane region" description="Helical" evidence="6">
    <location>
        <begin position="140"/>
        <end position="160"/>
    </location>
</feature>
<feature type="transmembrane region" description="Helical" evidence="6">
    <location>
        <begin position="181"/>
        <end position="208"/>
    </location>
</feature>
<feature type="transmembrane region" description="Helical" evidence="6">
    <location>
        <begin position="394"/>
        <end position="412"/>
    </location>
</feature>
<dbReference type="PANTHER" id="PTHR30250:SF26">
    <property type="entry name" value="PSMA PROTEIN"/>
    <property type="match status" value="1"/>
</dbReference>
<keyword evidence="5 6" id="KW-0472">Membrane</keyword>
<gene>
    <name evidence="7" type="ORF">CBG49_03915</name>
</gene>
<dbReference type="KEGG" id="capn:CBG49_03915"/>
<evidence type="ECO:0000256" key="4">
    <source>
        <dbReference type="ARBA" id="ARBA00022989"/>
    </source>
</evidence>
<feature type="transmembrane region" description="Helical" evidence="6">
    <location>
        <begin position="324"/>
        <end position="345"/>
    </location>
</feature>
<dbReference type="GO" id="GO:0005886">
    <property type="term" value="C:plasma membrane"/>
    <property type="evidence" value="ECO:0007669"/>
    <property type="project" value="UniProtKB-SubCell"/>
</dbReference>
<evidence type="ECO:0000256" key="6">
    <source>
        <dbReference type="SAM" id="Phobius"/>
    </source>
</evidence>
<protein>
    <submittedName>
        <fullName evidence="7">Polysaccharide biosynthesis protein</fullName>
    </submittedName>
</protein>
<feature type="transmembrane region" description="Helical" evidence="6">
    <location>
        <begin position="12"/>
        <end position="34"/>
    </location>
</feature>
<organism evidence="7 8">
    <name type="scientific">Capnocytophaga endodontalis</name>
    <dbReference type="NCBI Taxonomy" id="2708117"/>
    <lineage>
        <taxon>Bacteria</taxon>
        <taxon>Pseudomonadati</taxon>
        <taxon>Bacteroidota</taxon>
        <taxon>Flavobacteriia</taxon>
        <taxon>Flavobacteriales</taxon>
        <taxon>Flavobacteriaceae</taxon>
        <taxon>Capnocytophaga</taxon>
    </lineage>
</organism>
<comment type="subcellular location">
    <subcellularLocation>
        <location evidence="1">Cell membrane</location>
        <topology evidence="1">Multi-pass membrane protein</topology>
    </subcellularLocation>
</comment>
<reference evidence="8" key="1">
    <citation type="submission" date="2017-06" db="EMBL/GenBank/DDBJ databases">
        <title>Complete genome sequence of Capnocytophaga sp. KCOM 1579 (=ChDC OS43) isolated from a human refractory periapical abscess lesion.</title>
        <authorList>
            <person name="Kook J.-K."/>
            <person name="Park S.-N."/>
            <person name="Lim Y.K."/>
            <person name="Roh H."/>
        </authorList>
    </citation>
    <scope>NUCLEOTIDE SEQUENCE [LARGE SCALE GENOMIC DNA]</scope>
    <source>
        <strain evidence="8">ChDC OS43</strain>
    </source>
</reference>
<dbReference type="Proteomes" id="UP000197007">
    <property type="component" value="Chromosome"/>
</dbReference>
<evidence type="ECO:0000313" key="7">
    <source>
        <dbReference type="EMBL" id="ASF42298.1"/>
    </source>
</evidence>
<name>A0A1Z4BM02_9FLAO</name>
<keyword evidence="3 6" id="KW-0812">Transmembrane</keyword>
<feature type="transmembrane region" description="Helical" evidence="6">
    <location>
        <begin position="107"/>
        <end position="128"/>
    </location>
</feature>
<dbReference type="EMBL" id="CP022022">
    <property type="protein sequence ID" value="ASF42298.1"/>
    <property type="molecule type" value="Genomic_DNA"/>
</dbReference>
<feature type="transmembrane region" description="Helical" evidence="6">
    <location>
        <begin position="253"/>
        <end position="276"/>
    </location>
</feature>
<accession>A0A1Z4BM02</accession>
<evidence type="ECO:0000313" key="8">
    <source>
        <dbReference type="Proteomes" id="UP000197007"/>
    </source>
</evidence>
<proteinExistence type="predicted"/>
<evidence type="ECO:0000256" key="3">
    <source>
        <dbReference type="ARBA" id="ARBA00022692"/>
    </source>
</evidence>
<sequence>MIKITKTDVLWNYIAQFFSLASGLITLPLILKMLTVEEIALNYIFLTVSSLVLLFDFGFSPQFSRNVSYVYGGAQTLKKEGIEDASSAEVAINYRLIATLVKVGQYVYLRLALLVLLVMLSVGSLYIYKVTDGFHSVAHSLPIWIIFSASTAFTIYYEYYNFLLTGKGAIKETKIALLASRIVYIGLTFLFLYIGWGLMGVVLANFIAPFVNRMLCYRFLFTEEFRTQLKPYNISKEEISATFDVIWYNAKKLGLVFVGAYAITKFSMFLAGLYLSNAEIASYGLMMQLVNILSTVATTFFITFQPKFAALRVEGNSQGFVSLFSFSIIIFYILFTLGGIILLFLGNTILGYIHSNAFLPNKLILCLYIIVVLLENNHSHFATAIISKNNIPFVKPALLAGIGIAIGSFIVLKYTSWRILGLVLVQGFCQAVYNNWKWPFVVLREFKLTIFQFIHLGIQETYYKLKTIFK</sequence>
<feature type="transmembrane region" description="Helical" evidence="6">
    <location>
        <begin position="40"/>
        <end position="59"/>
    </location>
</feature>
<evidence type="ECO:0000256" key="2">
    <source>
        <dbReference type="ARBA" id="ARBA00022475"/>
    </source>
</evidence>
<dbReference type="InterPro" id="IPR050833">
    <property type="entry name" value="Poly_Biosynth_Transport"/>
</dbReference>
<feature type="transmembrane region" description="Helical" evidence="6">
    <location>
        <begin position="357"/>
        <end position="374"/>
    </location>
</feature>
<dbReference type="PANTHER" id="PTHR30250">
    <property type="entry name" value="PST FAMILY PREDICTED COLANIC ACID TRANSPORTER"/>
    <property type="match status" value="1"/>
</dbReference>
<evidence type="ECO:0000256" key="5">
    <source>
        <dbReference type="ARBA" id="ARBA00023136"/>
    </source>
</evidence>
<keyword evidence="4 6" id="KW-1133">Transmembrane helix</keyword>
<keyword evidence="2" id="KW-1003">Cell membrane</keyword>